<gene>
    <name evidence="1" type="ORF">DEX24_16245</name>
</gene>
<evidence type="ECO:0000313" key="1">
    <source>
        <dbReference type="EMBL" id="PWI23242.1"/>
    </source>
</evidence>
<name>A0A2U3AFB0_9BACL</name>
<dbReference type="RefSeq" id="WP_109307435.1">
    <property type="nucleotide sequence ID" value="NZ_BJUF01000100.1"/>
</dbReference>
<reference evidence="1 2" key="1">
    <citation type="submission" date="2018-05" db="EMBL/GenBank/DDBJ databases">
        <title>Kurthia sibirica genome sequence.</title>
        <authorList>
            <person name="Maclea K.S."/>
            <person name="Goen A.E."/>
        </authorList>
    </citation>
    <scope>NUCLEOTIDE SEQUENCE [LARGE SCALE GENOMIC DNA]</scope>
    <source>
        <strain evidence="1 2">ATCC 49154</strain>
    </source>
</reference>
<proteinExistence type="predicted"/>
<accession>A0A2U3AFB0</accession>
<organism evidence="1 2">
    <name type="scientific">Kurthia sibirica</name>
    <dbReference type="NCBI Taxonomy" id="202750"/>
    <lineage>
        <taxon>Bacteria</taxon>
        <taxon>Bacillati</taxon>
        <taxon>Bacillota</taxon>
        <taxon>Bacilli</taxon>
        <taxon>Bacillales</taxon>
        <taxon>Caryophanaceae</taxon>
        <taxon>Kurthia</taxon>
    </lineage>
</organism>
<protein>
    <submittedName>
        <fullName evidence="1">DUF2508 domain-containing protein</fullName>
    </submittedName>
</protein>
<dbReference type="EMBL" id="QFVR01000037">
    <property type="protein sequence ID" value="PWI23242.1"/>
    <property type="molecule type" value="Genomic_DNA"/>
</dbReference>
<dbReference type="InterPro" id="IPR019644">
    <property type="entry name" value="DUF2508"/>
</dbReference>
<comment type="caution">
    <text evidence="1">The sequence shown here is derived from an EMBL/GenBank/DDBJ whole genome shotgun (WGS) entry which is preliminary data.</text>
</comment>
<keyword evidence="2" id="KW-1185">Reference proteome</keyword>
<sequence length="71" mass="8663">MFFNNKQKLRKEYDAKLVHLIRQSKQDLDNLQQLENLVDDFSLDTIAQKKIAESKYFYLFKEARIRRVQLK</sequence>
<dbReference type="Proteomes" id="UP000245938">
    <property type="component" value="Unassembled WGS sequence"/>
</dbReference>
<evidence type="ECO:0000313" key="2">
    <source>
        <dbReference type="Proteomes" id="UP000245938"/>
    </source>
</evidence>
<dbReference type="AlphaFoldDB" id="A0A2U3AFB0"/>
<dbReference type="OrthoDB" id="2166610at2"/>
<dbReference type="Pfam" id="PF10704">
    <property type="entry name" value="DUF2508"/>
    <property type="match status" value="1"/>
</dbReference>